<gene>
    <name evidence="1" type="ORF">H9966_01730</name>
</gene>
<reference evidence="1" key="1">
    <citation type="journal article" date="2021" name="PeerJ">
        <title>Extensive microbial diversity within the chicken gut microbiome revealed by metagenomics and culture.</title>
        <authorList>
            <person name="Gilroy R."/>
            <person name="Ravi A."/>
            <person name="Getino M."/>
            <person name="Pursley I."/>
            <person name="Horton D.L."/>
            <person name="Alikhan N.F."/>
            <person name="Baker D."/>
            <person name="Gharbi K."/>
            <person name="Hall N."/>
            <person name="Watson M."/>
            <person name="Adriaenssens E.M."/>
            <person name="Foster-Nyarko E."/>
            <person name="Jarju S."/>
            <person name="Secka A."/>
            <person name="Antonio M."/>
            <person name="Oren A."/>
            <person name="Chaudhuri R.R."/>
            <person name="La Ragione R."/>
            <person name="Hildebrand F."/>
            <person name="Pallen M.J."/>
        </authorList>
    </citation>
    <scope>NUCLEOTIDE SEQUENCE</scope>
    <source>
        <strain evidence="1">ChiHecec3B27-8219</strain>
    </source>
</reference>
<name>A0A9D2FXF7_9BACT</name>
<protein>
    <recommendedName>
        <fullName evidence="3">DNA mismatch repair protein MutS</fullName>
    </recommendedName>
</protein>
<reference evidence="1" key="2">
    <citation type="submission" date="2021-04" db="EMBL/GenBank/DDBJ databases">
        <authorList>
            <person name="Gilroy R."/>
        </authorList>
    </citation>
    <scope>NUCLEOTIDE SEQUENCE</scope>
    <source>
        <strain evidence="1">ChiHecec3B27-8219</strain>
    </source>
</reference>
<dbReference type="Gene3D" id="3.40.50.300">
    <property type="entry name" value="P-loop containing nucleotide triphosphate hydrolases"/>
    <property type="match status" value="1"/>
</dbReference>
<organism evidence="1 2">
    <name type="scientific">Candidatus Prevotella avicola</name>
    <dbReference type="NCBI Taxonomy" id="2838738"/>
    <lineage>
        <taxon>Bacteria</taxon>
        <taxon>Pseudomonadati</taxon>
        <taxon>Bacteroidota</taxon>
        <taxon>Bacteroidia</taxon>
        <taxon>Bacteroidales</taxon>
        <taxon>Prevotellaceae</taxon>
        <taxon>Prevotella</taxon>
    </lineage>
</organism>
<evidence type="ECO:0000313" key="2">
    <source>
        <dbReference type="Proteomes" id="UP000824055"/>
    </source>
</evidence>
<proteinExistence type="predicted"/>
<accession>A0A9D2FXF7</accession>
<comment type="caution">
    <text evidence="1">The sequence shown here is derived from an EMBL/GenBank/DDBJ whole genome shotgun (WGS) entry which is preliminary data.</text>
</comment>
<evidence type="ECO:0000313" key="1">
    <source>
        <dbReference type="EMBL" id="HIZ68597.1"/>
    </source>
</evidence>
<sequence length="74" mass="8490">MLVLEELSKHPVSGIVATHDLGITRLEEKHPGMFRNYCFEIELSDEMRYSYKIGRGVARNMNASHLIEIMLGKI</sequence>
<dbReference type="InterPro" id="IPR027417">
    <property type="entry name" value="P-loop_NTPase"/>
</dbReference>
<dbReference type="EMBL" id="DXBE01000018">
    <property type="protein sequence ID" value="HIZ68597.1"/>
    <property type="molecule type" value="Genomic_DNA"/>
</dbReference>
<dbReference type="Proteomes" id="UP000824055">
    <property type="component" value="Unassembled WGS sequence"/>
</dbReference>
<evidence type="ECO:0008006" key="3">
    <source>
        <dbReference type="Google" id="ProtNLM"/>
    </source>
</evidence>
<dbReference type="AlphaFoldDB" id="A0A9D2FXF7"/>